<gene>
    <name evidence="1" type="ORF">JBP901_gp144</name>
</gene>
<accession>A0A0E3DF53</accession>
<protein>
    <submittedName>
        <fullName evidence="1">Uncharacterized protein</fullName>
    </submittedName>
</protein>
<sequence length="80" mass="9348">MNTMYVWDILYRQGEKVESIVLKGINPIKVVETLQRIQYDKSKKIVVYCMDAVGYINKSTGEIVTLPLMFENKKVKYITK</sequence>
<dbReference type="GeneID" id="24723123"/>
<dbReference type="EMBL" id="KJ676859">
    <property type="protein sequence ID" value="AID17856.1"/>
    <property type="molecule type" value="Genomic_DNA"/>
</dbReference>
<keyword evidence="2" id="KW-1185">Reference proteome</keyword>
<proteinExistence type="predicted"/>
<evidence type="ECO:0000313" key="1">
    <source>
        <dbReference type="EMBL" id="AID17856.1"/>
    </source>
</evidence>
<evidence type="ECO:0000313" key="2">
    <source>
        <dbReference type="Proteomes" id="UP000033000"/>
    </source>
</evidence>
<reference evidence="1 2" key="1">
    <citation type="journal article" date="2015" name="Arch. Virol.">
        <title>Complete genome sequence and phylogenetic position of the Bacillus cereus group phage JBP901.</title>
        <authorList>
            <person name="Asare P.T."/>
            <person name="Ryu S."/>
            <person name="Kim K.P."/>
        </authorList>
    </citation>
    <scope>NUCLEOTIDE SEQUENCE [LARGE SCALE GENOMIC DNA]</scope>
</reference>
<dbReference type="RefSeq" id="YP_009149182.1">
    <property type="nucleotide sequence ID" value="NC_027352.1"/>
</dbReference>
<name>A0A0E3DF53_9CAUD</name>
<dbReference type="OrthoDB" id="22059at10239"/>
<organism evidence="1 2">
    <name type="scientific">Bacillus phage JBP901</name>
    <dbReference type="NCBI Taxonomy" id="1498212"/>
    <lineage>
        <taxon>Viruses</taxon>
        <taxon>Duplodnaviria</taxon>
        <taxon>Heunggongvirae</taxon>
        <taxon>Uroviricota</taxon>
        <taxon>Caudoviricetes</taxon>
        <taxon>Herelleviridae</taxon>
        <taxon>Bastillevirinae</taxon>
        <taxon>Caeruleovirus</taxon>
        <taxon>Caeruleovirus JBP901</taxon>
    </lineage>
</organism>
<dbReference type="KEGG" id="vg:24723123"/>
<dbReference type="Proteomes" id="UP000033000">
    <property type="component" value="Segment"/>
</dbReference>